<dbReference type="InterPro" id="IPR045229">
    <property type="entry name" value="TPP_enz"/>
</dbReference>
<name>A0ABX7W8F8_9GAMM</name>
<dbReference type="SUPFAM" id="SSF52518">
    <property type="entry name" value="Thiamin diphosphate-binding fold (THDP-binding)"/>
    <property type="match status" value="1"/>
</dbReference>
<evidence type="ECO:0000259" key="2">
    <source>
        <dbReference type="Pfam" id="PF02776"/>
    </source>
</evidence>
<keyword evidence="4" id="KW-1185">Reference proteome</keyword>
<dbReference type="InterPro" id="IPR029061">
    <property type="entry name" value="THDP-binding"/>
</dbReference>
<dbReference type="RefSeq" id="WP_242597157.1">
    <property type="nucleotide sequence ID" value="NZ_CP053381.1"/>
</dbReference>
<protein>
    <recommendedName>
        <fullName evidence="2">Thiamine pyrophosphate enzyme N-terminal TPP-binding domain-containing protein</fullName>
    </recommendedName>
</protein>
<evidence type="ECO:0000313" key="3">
    <source>
        <dbReference type="EMBL" id="QTP56598.1"/>
    </source>
</evidence>
<gene>
    <name evidence="3" type="ORF">HNO51_19060</name>
</gene>
<reference evidence="3 4" key="1">
    <citation type="journal article" date="2021" name="Front. Microbiol.">
        <title>Aerobic Denitrification and Heterotrophic Sulfur Oxidation in the Genus Halomonas Revealed by Six Novel Species Characterizations and Genome-Based Analysis.</title>
        <authorList>
            <person name="Wang L."/>
            <person name="Shao Z."/>
        </authorList>
    </citation>
    <scope>NUCLEOTIDE SEQUENCE [LARGE SCALE GENOMIC DNA]</scope>
    <source>
        <strain evidence="3 4">MCCC 1A11059</strain>
    </source>
</reference>
<comment type="similarity">
    <text evidence="1">Belongs to the TPP enzyme family.</text>
</comment>
<dbReference type="PANTHER" id="PTHR18968">
    <property type="entry name" value="THIAMINE PYROPHOSPHATE ENZYMES"/>
    <property type="match status" value="1"/>
</dbReference>
<evidence type="ECO:0000256" key="1">
    <source>
        <dbReference type="ARBA" id="ARBA00007812"/>
    </source>
</evidence>
<dbReference type="Pfam" id="PF02776">
    <property type="entry name" value="TPP_enzyme_N"/>
    <property type="match status" value="1"/>
</dbReference>
<feature type="domain" description="Thiamine pyrophosphate enzyme N-terminal TPP-binding" evidence="2">
    <location>
        <begin position="7"/>
        <end position="105"/>
    </location>
</feature>
<proteinExistence type="inferred from homology"/>
<dbReference type="Gene3D" id="3.40.50.970">
    <property type="match status" value="1"/>
</dbReference>
<evidence type="ECO:0000313" key="4">
    <source>
        <dbReference type="Proteomes" id="UP000671868"/>
    </source>
</evidence>
<dbReference type="EMBL" id="CP053381">
    <property type="protein sequence ID" value="QTP56598.1"/>
    <property type="molecule type" value="Genomic_DNA"/>
</dbReference>
<sequence>MPSVHAVTYSLLRRQGITTIFGNPGSNELPFLKGFPEDFRYVLGLHEGVVAGMADGYALASGRPAFVNLHAAAGTGNAMGALTNAWYSHSPLVITAGQQARSMIGVESMLANVEAPQLPKPLVRAVAQGDTIHVVEDPLNDPEWSGPLEEGTENYLKRLEERGLDNAREIYQRALELRDECPVEPR</sequence>
<organism evidence="3 4">
    <name type="scientific">Billgrantia sulfidoxydans</name>
    <dbReference type="NCBI Taxonomy" id="2733484"/>
    <lineage>
        <taxon>Bacteria</taxon>
        <taxon>Pseudomonadati</taxon>
        <taxon>Pseudomonadota</taxon>
        <taxon>Gammaproteobacteria</taxon>
        <taxon>Oceanospirillales</taxon>
        <taxon>Halomonadaceae</taxon>
        <taxon>Billgrantia</taxon>
    </lineage>
</organism>
<accession>A0ABX7W8F8</accession>
<dbReference type="InterPro" id="IPR012001">
    <property type="entry name" value="Thiamin_PyroP_enz_TPP-bd_dom"/>
</dbReference>
<dbReference type="PANTHER" id="PTHR18968:SF133">
    <property type="entry name" value="BENZOYLFORMATE DECARBOXYLASE"/>
    <property type="match status" value="1"/>
</dbReference>
<dbReference type="CDD" id="cd07035">
    <property type="entry name" value="TPP_PYR_POX_like"/>
    <property type="match status" value="1"/>
</dbReference>
<dbReference type="Proteomes" id="UP000671868">
    <property type="component" value="Chromosome"/>
</dbReference>